<dbReference type="GO" id="GO:0005737">
    <property type="term" value="C:cytoplasm"/>
    <property type="evidence" value="ECO:0007669"/>
    <property type="project" value="TreeGrafter"/>
</dbReference>
<reference evidence="3" key="1">
    <citation type="submission" date="2021-01" db="EMBL/GenBank/DDBJ databases">
        <authorList>
            <person name="Corre E."/>
            <person name="Pelletier E."/>
            <person name="Niang G."/>
            <person name="Scheremetjew M."/>
            <person name="Finn R."/>
            <person name="Kale V."/>
            <person name="Holt S."/>
            <person name="Cochrane G."/>
            <person name="Meng A."/>
            <person name="Brown T."/>
            <person name="Cohen L."/>
        </authorList>
    </citation>
    <scope>NUCLEOTIDE SEQUENCE</scope>
    <source>
        <strain evidence="3">CCCM811</strain>
    </source>
</reference>
<feature type="compositionally biased region" description="Polar residues" evidence="1">
    <location>
        <begin position="178"/>
        <end position="187"/>
    </location>
</feature>
<feature type="compositionally biased region" description="Low complexity" evidence="1">
    <location>
        <begin position="141"/>
        <end position="150"/>
    </location>
</feature>
<feature type="region of interest" description="Disordered" evidence="1">
    <location>
        <begin position="1"/>
        <end position="227"/>
    </location>
</feature>
<evidence type="ECO:0000313" key="3">
    <source>
        <dbReference type="EMBL" id="CAE0677824.1"/>
    </source>
</evidence>
<dbReference type="PANTHER" id="PTHR46333:SF2">
    <property type="entry name" value="CYTOKINESIS PROTEIN 3"/>
    <property type="match status" value="1"/>
</dbReference>
<feature type="region of interest" description="Disordered" evidence="1">
    <location>
        <begin position="264"/>
        <end position="284"/>
    </location>
</feature>
<dbReference type="InterPro" id="IPR002931">
    <property type="entry name" value="Transglutaminase-like"/>
</dbReference>
<accession>A0A7S3ZB59</accession>
<feature type="domain" description="Transglutaminase-like" evidence="2">
    <location>
        <begin position="393"/>
        <end position="459"/>
    </location>
</feature>
<dbReference type="InterPro" id="IPR038765">
    <property type="entry name" value="Papain-like_cys_pep_sf"/>
</dbReference>
<dbReference type="AlphaFoldDB" id="A0A7S3ZB59"/>
<evidence type="ECO:0000256" key="1">
    <source>
        <dbReference type="SAM" id="MobiDB-lite"/>
    </source>
</evidence>
<feature type="compositionally biased region" description="Basic and acidic residues" evidence="1">
    <location>
        <begin position="99"/>
        <end position="108"/>
    </location>
</feature>
<dbReference type="PANTHER" id="PTHR46333">
    <property type="entry name" value="CYTOKINESIS PROTEIN 3"/>
    <property type="match status" value="1"/>
</dbReference>
<dbReference type="InterPro" id="IPR052557">
    <property type="entry name" value="CAP/Cytokinesis_protein"/>
</dbReference>
<dbReference type="SUPFAM" id="SSF54001">
    <property type="entry name" value="Cysteine proteinases"/>
    <property type="match status" value="1"/>
</dbReference>
<name>A0A7S3ZB59_9EUKA</name>
<evidence type="ECO:0000259" key="2">
    <source>
        <dbReference type="Pfam" id="PF01841"/>
    </source>
</evidence>
<feature type="compositionally biased region" description="Low complexity" evidence="1">
    <location>
        <begin position="264"/>
        <end position="276"/>
    </location>
</feature>
<dbReference type="EMBL" id="HBIV01042131">
    <property type="protein sequence ID" value="CAE0677824.1"/>
    <property type="molecule type" value="Transcribed_RNA"/>
</dbReference>
<gene>
    <name evidence="3" type="ORF">LGLO00237_LOCUS29605</name>
</gene>
<proteinExistence type="predicted"/>
<organism evidence="3">
    <name type="scientific">Lotharella globosa</name>
    <dbReference type="NCBI Taxonomy" id="91324"/>
    <lineage>
        <taxon>Eukaryota</taxon>
        <taxon>Sar</taxon>
        <taxon>Rhizaria</taxon>
        <taxon>Cercozoa</taxon>
        <taxon>Chlorarachniophyceae</taxon>
        <taxon>Lotharella</taxon>
    </lineage>
</organism>
<dbReference type="Pfam" id="PF01841">
    <property type="entry name" value="Transglut_core"/>
    <property type="match status" value="1"/>
</dbReference>
<sequence>MFGKAKRSANSALPRINVTPMGLIPQTLSSSFRAERKTSRRKSTAGRGTPPPGGSEEGESLGSPFRRVRIRSSSPAVPGSPSRNSPRSRRHSLITPRPDISKLRDKIHGRQSSDCSGIPPLGSTPGSLRRTSRRASLITPSGSSSFRSKSQGLTDSNDRFTRSRIRNKERSLKGSGDQLFTRSTKSSILKKKPLAGSMGDSPTLGSGRRRRLIKMDDQPSSDPHLRRLSRLSGTSEGLKLYRFKSDPEQLAKFSNSVNDSSMSQLSNSSLGSLSQSIGTFRREEKTREKIEAEKRDNFLVPETYCDNCGLLAAAVLDWKTKHKTKPKKDEFAIKVAKDKVRLTPAKIMEELKAELEGLDLIRGAARWICHFIQGVPSDNAVPKRERFDWKKIQQEATTILTARKAGSYEFAVLFAAMMEAVEIPCMIVRGVARHSAHKTEKHVSAANHCWNIVRLPGVWTWRFVDVAMCSGSWSDGTMLHFSDAFFLSHPQQFIWHHFPIDCWCAKEFELQIGDMSRLQLLVPQIDRKSFWSWPLVSTSLVEGGVFVHPKDFTGVRSQEKSTMLVELACTYPAEFEARMTNISKNHVFNECITVRHASAALERTETGVGMFKLRAAFPEAGTYQIELLSRLVSSNTYKKHELYKFTVVTSSGVFNHYDDPNLLIGYVRNAEILQEQIRNIVRNTLVVHPEDAFHFVRNPYNIALLTPPEVTRVAYVSNVFWCFLDYQEKGGKRKYSSKVLIDRRGSFAAYFEVDGRFVRAVEFRGITKSLKEVEDVKALKSSYRSGKGFLWDIKDVEKQKKVHKAITKRDGDLDMDQYGRCIGAELQIKRITKESFTTIFDLRSKKGWMLQAVCFSGWHSKSVPLPAHFISVDLLKRVRTPGDMSSPRSQHYHWQVTLKIPPEKGDGSRFSIQFNLSLNDSAMFRYAMTYYHTVKVGPPSIESFEF</sequence>
<dbReference type="Gene3D" id="3.10.620.30">
    <property type="match status" value="1"/>
</dbReference>
<protein>
    <recommendedName>
        <fullName evidence="2">Transglutaminase-like domain-containing protein</fullName>
    </recommendedName>
</protein>
<feature type="compositionally biased region" description="Basic and acidic residues" evidence="1">
    <location>
        <begin position="156"/>
        <end position="172"/>
    </location>
</feature>